<feature type="transmembrane region" description="Helical" evidence="8">
    <location>
        <begin position="218"/>
        <end position="239"/>
    </location>
</feature>
<name>A0AB36CMX5_9CORY</name>
<gene>
    <name evidence="9" type="primary">nrfD</name>
    <name evidence="9" type="ORF">HF853_09295</name>
</gene>
<feature type="region of interest" description="Disordered" evidence="7">
    <location>
        <begin position="1"/>
        <end position="39"/>
    </location>
</feature>
<evidence type="ECO:0000256" key="2">
    <source>
        <dbReference type="ARBA" id="ARBA00008929"/>
    </source>
</evidence>
<evidence type="ECO:0000256" key="6">
    <source>
        <dbReference type="ARBA" id="ARBA00023136"/>
    </source>
</evidence>
<evidence type="ECO:0000256" key="8">
    <source>
        <dbReference type="SAM" id="Phobius"/>
    </source>
</evidence>
<feature type="transmembrane region" description="Helical" evidence="8">
    <location>
        <begin position="102"/>
        <end position="120"/>
    </location>
</feature>
<proteinExistence type="inferred from homology"/>
<dbReference type="AlphaFoldDB" id="A0AB36CMX5"/>
<protein>
    <submittedName>
        <fullName evidence="9">Polysulfide reductase NrfD</fullName>
    </submittedName>
</protein>
<evidence type="ECO:0000313" key="10">
    <source>
        <dbReference type="Proteomes" id="UP000544551"/>
    </source>
</evidence>
<evidence type="ECO:0000256" key="7">
    <source>
        <dbReference type="SAM" id="MobiDB-lite"/>
    </source>
</evidence>
<dbReference type="Gene3D" id="1.20.1630.10">
    <property type="entry name" value="Formate dehydrogenase/DMSO reductase domain"/>
    <property type="match status" value="1"/>
</dbReference>
<feature type="transmembrane region" description="Helical" evidence="8">
    <location>
        <begin position="181"/>
        <end position="206"/>
    </location>
</feature>
<sequence length="369" mass="38609">MPDFDEYRPPGYERRYRGDKKKKGSGPRKKRGAGAQDGTREERMAMDFEFANYYGQPVVKAPPWEWPIGVYFWLGGIGGGSALLGAGAQATSNKPLLRTTRLTSIVAAGLGSAFLILDLGRPERFYNMFRVFKASSPMNMGSWLLGGFSGAAAVAAASEAAEMTKNVLPLPNVVHRVLHTAAGPAGIVSAVLGGPLAGYTAVLIADTSNPTWNGAKKHLPYVFVASASLASAGTAMITTPVENAAPARALALAGVACDLAMVRVMEDNMEPEHVKHLKEGKPGKLMKASEYLAIAGGVGTALASVTKSRAVSVIAGGCLAAASLCTRLGVLEGGLESAKDPEATIGPQKRRAEARLRESGLTNSVITPK</sequence>
<dbReference type="PANTHER" id="PTHR34856:SF2">
    <property type="entry name" value="PROTEIN NRFD"/>
    <property type="match status" value="1"/>
</dbReference>
<keyword evidence="3" id="KW-1003">Cell membrane</keyword>
<keyword evidence="4 8" id="KW-0812">Transmembrane</keyword>
<dbReference type="Pfam" id="PF03916">
    <property type="entry name" value="NrfD"/>
    <property type="match status" value="1"/>
</dbReference>
<dbReference type="PANTHER" id="PTHR34856">
    <property type="entry name" value="PROTEIN NRFD"/>
    <property type="match status" value="1"/>
</dbReference>
<dbReference type="RefSeq" id="WP_168970068.1">
    <property type="nucleotide sequence ID" value="NZ_DAMCGO010000004.1"/>
</dbReference>
<feature type="compositionally biased region" description="Polar residues" evidence="7">
    <location>
        <begin position="360"/>
        <end position="369"/>
    </location>
</feature>
<feature type="transmembrane region" description="Helical" evidence="8">
    <location>
        <begin position="141"/>
        <end position="161"/>
    </location>
</feature>
<evidence type="ECO:0000256" key="4">
    <source>
        <dbReference type="ARBA" id="ARBA00022692"/>
    </source>
</evidence>
<comment type="subcellular location">
    <subcellularLocation>
        <location evidence="1">Cell membrane</location>
        <topology evidence="1">Multi-pass membrane protein</topology>
    </subcellularLocation>
</comment>
<dbReference type="InterPro" id="IPR052049">
    <property type="entry name" value="Electron_transfer_protein"/>
</dbReference>
<dbReference type="Proteomes" id="UP000544551">
    <property type="component" value="Unassembled WGS sequence"/>
</dbReference>
<evidence type="ECO:0000256" key="1">
    <source>
        <dbReference type="ARBA" id="ARBA00004651"/>
    </source>
</evidence>
<evidence type="ECO:0000313" key="9">
    <source>
        <dbReference type="EMBL" id="NME89856.1"/>
    </source>
</evidence>
<accession>A0AB36CMX5</accession>
<dbReference type="EMBL" id="JABAFZ010000007">
    <property type="protein sequence ID" value="NME89856.1"/>
    <property type="molecule type" value="Genomic_DNA"/>
</dbReference>
<keyword evidence="6 8" id="KW-0472">Membrane</keyword>
<evidence type="ECO:0000256" key="3">
    <source>
        <dbReference type="ARBA" id="ARBA00022475"/>
    </source>
</evidence>
<dbReference type="InterPro" id="IPR005614">
    <property type="entry name" value="NrfD-like"/>
</dbReference>
<dbReference type="GO" id="GO:0005886">
    <property type="term" value="C:plasma membrane"/>
    <property type="evidence" value="ECO:0007669"/>
    <property type="project" value="UniProtKB-SubCell"/>
</dbReference>
<organism evidence="9 10">
    <name type="scientific">Corynebacterium stationis</name>
    <dbReference type="NCBI Taxonomy" id="1705"/>
    <lineage>
        <taxon>Bacteria</taxon>
        <taxon>Bacillati</taxon>
        <taxon>Actinomycetota</taxon>
        <taxon>Actinomycetes</taxon>
        <taxon>Mycobacteriales</taxon>
        <taxon>Corynebacteriaceae</taxon>
        <taxon>Corynebacterium</taxon>
    </lineage>
</organism>
<keyword evidence="5 8" id="KW-1133">Transmembrane helix</keyword>
<feature type="region of interest" description="Disordered" evidence="7">
    <location>
        <begin position="340"/>
        <end position="369"/>
    </location>
</feature>
<feature type="compositionally biased region" description="Basic and acidic residues" evidence="7">
    <location>
        <begin position="1"/>
        <end position="16"/>
    </location>
</feature>
<feature type="transmembrane region" description="Helical" evidence="8">
    <location>
        <begin position="70"/>
        <end position="90"/>
    </location>
</feature>
<reference evidence="9 10" key="1">
    <citation type="submission" date="2020-04" db="EMBL/GenBank/DDBJ databases">
        <authorList>
            <person name="Hitch T.C.A."/>
            <person name="Wylensek D."/>
            <person name="Clavel T."/>
        </authorList>
    </citation>
    <scope>NUCLEOTIDE SEQUENCE [LARGE SCALE GENOMIC DNA]</scope>
    <source>
        <strain evidence="9 10">BL-383-APC-3D</strain>
    </source>
</reference>
<evidence type="ECO:0000256" key="5">
    <source>
        <dbReference type="ARBA" id="ARBA00022989"/>
    </source>
</evidence>
<comment type="caution">
    <text evidence="9">The sequence shown here is derived from an EMBL/GenBank/DDBJ whole genome shotgun (WGS) entry which is preliminary data.</text>
</comment>
<comment type="similarity">
    <text evidence="2">Belongs to the NrfD family.</text>
</comment>
<feature type="compositionally biased region" description="Basic residues" evidence="7">
    <location>
        <begin position="17"/>
        <end position="32"/>
    </location>
</feature>